<evidence type="ECO:0000313" key="4">
    <source>
        <dbReference type="EMBL" id="RWS19546.1"/>
    </source>
</evidence>
<reference evidence="4 5" key="1">
    <citation type="journal article" date="2018" name="Gigascience">
        <title>Genomes of trombidid mites reveal novel predicted allergens and laterally-transferred genes associated with secondary metabolism.</title>
        <authorList>
            <person name="Dong X."/>
            <person name="Chaisiri K."/>
            <person name="Xia D."/>
            <person name="Armstrong S.D."/>
            <person name="Fang Y."/>
            <person name="Donnelly M.J."/>
            <person name="Kadowaki T."/>
            <person name="McGarry J.W."/>
            <person name="Darby A.C."/>
            <person name="Makepeace B.L."/>
        </authorList>
    </citation>
    <scope>NUCLEOTIDE SEQUENCE [LARGE SCALE GENOMIC DNA]</scope>
    <source>
        <strain evidence="4">UoL-UT</strain>
    </source>
</reference>
<keyword evidence="2" id="KW-0732">Signal</keyword>
<dbReference type="PANTHER" id="PTHR11733">
    <property type="entry name" value="ZINC METALLOPROTEASE FAMILY M13 NEPRILYSIN-RELATED"/>
    <property type="match status" value="1"/>
</dbReference>
<keyword evidence="5" id="KW-1185">Reference proteome</keyword>
<dbReference type="PROSITE" id="PS51885">
    <property type="entry name" value="NEPRILYSIN"/>
    <property type="match status" value="1"/>
</dbReference>
<protein>
    <recommendedName>
        <fullName evidence="3">Peptidase M13 N-terminal domain-containing protein</fullName>
    </recommendedName>
</protein>
<dbReference type="Proteomes" id="UP000288716">
    <property type="component" value="Unassembled WGS sequence"/>
</dbReference>
<comment type="similarity">
    <text evidence="1">Belongs to the peptidase M13 family.</text>
</comment>
<organism evidence="4 5">
    <name type="scientific">Leptotrombidium deliense</name>
    <dbReference type="NCBI Taxonomy" id="299467"/>
    <lineage>
        <taxon>Eukaryota</taxon>
        <taxon>Metazoa</taxon>
        <taxon>Ecdysozoa</taxon>
        <taxon>Arthropoda</taxon>
        <taxon>Chelicerata</taxon>
        <taxon>Arachnida</taxon>
        <taxon>Acari</taxon>
        <taxon>Acariformes</taxon>
        <taxon>Trombidiformes</taxon>
        <taxon>Prostigmata</taxon>
        <taxon>Anystina</taxon>
        <taxon>Parasitengona</taxon>
        <taxon>Trombiculoidea</taxon>
        <taxon>Trombiculidae</taxon>
        <taxon>Leptotrombidium</taxon>
    </lineage>
</organism>
<proteinExistence type="inferred from homology"/>
<evidence type="ECO:0000256" key="1">
    <source>
        <dbReference type="ARBA" id="ARBA00007357"/>
    </source>
</evidence>
<dbReference type="SUPFAM" id="SSF55486">
    <property type="entry name" value="Metalloproteases ('zincins'), catalytic domain"/>
    <property type="match status" value="1"/>
</dbReference>
<feature type="chain" id="PRO_5019202076" description="Peptidase M13 N-terminal domain-containing protein" evidence="2">
    <location>
        <begin position="17"/>
        <end position="113"/>
    </location>
</feature>
<dbReference type="InterPro" id="IPR024079">
    <property type="entry name" value="MetalloPept_cat_dom_sf"/>
</dbReference>
<dbReference type="GO" id="GO:0016485">
    <property type="term" value="P:protein processing"/>
    <property type="evidence" value="ECO:0007669"/>
    <property type="project" value="TreeGrafter"/>
</dbReference>
<evidence type="ECO:0000313" key="5">
    <source>
        <dbReference type="Proteomes" id="UP000288716"/>
    </source>
</evidence>
<name>A0A443RW10_9ACAR</name>
<dbReference type="Gene3D" id="1.10.1380.10">
    <property type="entry name" value="Neutral endopeptidase , domain2"/>
    <property type="match status" value="1"/>
</dbReference>
<dbReference type="Gene3D" id="3.40.390.10">
    <property type="entry name" value="Collagenase (Catalytic Domain)"/>
    <property type="match status" value="1"/>
</dbReference>
<dbReference type="InterPro" id="IPR008753">
    <property type="entry name" value="Peptidase_M13_N"/>
</dbReference>
<comment type="caution">
    <text evidence="4">The sequence shown here is derived from an EMBL/GenBank/DDBJ whole genome shotgun (WGS) entry which is preliminary data.</text>
</comment>
<dbReference type="OrthoDB" id="6513030at2759"/>
<dbReference type="InterPro" id="IPR042089">
    <property type="entry name" value="Peptidase_M13_dom_2"/>
</dbReference>
<evidence type="ECO:0000259" key="3">
    <source>
        <dbReference type="Pfam" id="PF05649"/>
    </source>
</evidence>
<dbReference type="AlphaFoldDB" id="A0A443RW10"/>
<feature type="signal peptide" evidence="2">
    <location>
        <begin position="1"/>
        <end position="16"/>
    </location>
</feature>
<evidence type="ECO:0000256" key="2">
    <source>
        <dbReference type="SAM" id="SignalP"/>
    </source>
</evidence>
<dbReference type="PANTHER" id="PTHR11733:SF167">
    <property type="entry name" value="FI17812P1-RELATED"/>
    <property type="match status" value="1"/>
</dbReference>
<dbReference type="EMBL" id="NCKV01025078">
    <property type="protein sequence ID" value="RWS19546.1"/>
    <property type="molecule type" value="Genomic_DNA"/>
</dbReference>
<dbReference type="VEuPathDB" id="VectorBase:LDEU012494"/>
<dbReference type="InterPro" id="IPR000718">
    <property type="entry name" value="Peptidase_M13"/>
</dbReference>
<accession>A0A443RW10</accession>
<dbReference type="Pfam" id="PF05649">
    <property type="entry name" value="Peptidase_M13_N"/>
    <property type="match status" value="1"/>
</dbReference>
<feature type="domain" description="Peptidase M13 N-terminal" evidence="3">
    <location>
        <begin position="47"/>
        <end position="112"/>
    </location>
</feature>
<dbReference type="GO" id="GO:0005886">
    <property type="term" value="C:plasma membrane"/>
    <property type="evidence" value="ECO:0007669"/>
    <property type="project" value="TreeGrafter"/>
</dbReference>
<gene>
    <name evidence="4" type="ORF">B4U80_14969</name>
</gene>
<dbReference type="GO" id="GO:0004222">
    <property type="term" value="F:metalloendopeptidase activity"/>
    <property type="evidence" value="ECO:0007669"/>
    <property type="project" value="InterPro"/>
</dbReference>
<feature type="non-terminal residue" evidence="4">
    <location>
        <position position="113"/>
    </location>
</feature>
<sequence length="113" mass="12781">MSLIICFLSCLLIIFAVENSTGKTNQNEQYCKSAQIIAKSVNESVNPCDNFYRFSCDKWKSKHTIAVDRSRVNLFTMVADAMQTQIIKVLNSTLVKGEATAKLRTLYDECMDI</sequence>